<evidence type="ECO:0000256" key="2">
    <source>
        <dbReference type="PROSITE-ProRule" id="PRU00339"/>
    </source>
</evidence>
<dbReference type="AlphaFoldDB" id="A1ZYZ3"/>
<dbReference type="PANTHER" id="PTHR44360:SF1">
    <property type="entry name" value="DNAJ HOMOLOG SUBFAMILY B MEMBER 9"/>
    <property type="match status" value="1"/>
</dbReference>
<protein>
    <submittedName>
        <fullName evidence="6">DnaJ domain protein</fullName>
    </submittedName>
</protein>
<dbReference type="InterPro" id="IPR011990">
    <property type="entry name" value="TPR-like_helical_dom_sf"/>
</dbReference>
<dbReference type="SUPFAM" id="SSF48452">
    <property type="entry name" value="TPR-like"/>
    <property type="match status" value="1"/>
</dbReference>
<comment type="caution">
    <text evidence="6">The sequence shown here is derived from an EMBL/GenBank/DDBJ whole genome shotgun (WGS) entry which is preliminary data.</text>
</comment>
<keyword evidence="7" id="KW-1185">Reference proteome</keyword>
<feature type="region of interest" description="Disordered" evidence="3">
    <location>
        <begin position="65"/>
        <end position="97"/>
    </location>
</feature>
<keyword evidence="4" id="KW-1133">Transmembrane helix</keyword>
<feature type="transmembrane region" description="Helical" evidence="4">
    <location>
        <begin position="120"/>
        <end position="140"/>
    </location>
</feature>
<dbReference type="Pfam" id="PF00226">
    <property type="entry name" value="DnaJ"/>
    <property type="match status" value="1"/>
</dbReference>
<dbReference type="Proteomes" id="UP000004095">
    <property type="component" value="Unassembled WGS sequence"/>
</dbReference>
<feature type="compositionally biased region" description="Low complexity" evidence="3">
    <location>
        <begin position="67"/>
        <end position="87"/>
    </location>
</feature>
<evidence type="ECO:0000313" key="6">
    <source>
        <dbReference type="EMBL" id="EAY24373.1"/>
    </source>
</evidence>
<gene>
    <name evidence="6" type="ORF">M23134_07168</name>
</gene>
<dbReference type="InterPro" id="IPR018253">
    <property type="entry name" value="DnaJ_domain_CS"/>
</dbReference>
<evidence type="ECO:0000256" key="1">
    <source>
        <dbReference type="ARBA" id="ARBA00023186"/>
    </source>
</evidence>
<organism evidence="6 7">
    <name type="scientific">Microscilla marina ATCC 23134</name>
    <dbReference type="NCBI Taxonomy" id="313606"/>
    <lineage>
        <taxon>Bacteria</taxon>
        <taxon>Pseudomonadati</taxon>
        <taxon>Bacteroidota</taxon>
        <taxon>Cytophagia</taxon>
        <taxon>Cytophagales</taxon>
        <taxon>Microscillaceae</taxon>
        <taxon>Microscilla</taxon>
    </lineage>
</organism>
<dbReference type="PROSITE" id="PS00636">
    <property type="entry name" value="DNAJ_1"/>
    <property type="match status" value="1"/>
</dbReference>
<proteinExistence type="predicted"/>
<keyword evidence="4" id="KW-0472">Membrane</keyword>
<dbReference type="EMBL" id="AAWS01000071">
    <property type="protein sequence ID" value="EAY24373.1"/>
    <property type="molecule type" value="Genomic_DNA"/>
</dbReference>
<evidence type="ECO:0000256" key="4">
    <source>
        <dbReference type="SAM" id="Phobius"/>
    </source>
</evidence>
<dbReference type="PRINTS" id="PR00625">
    <property type="entry name" value="JDOMAIN"/>
</dbReference>
<dbReference type="InterPro" id="IPR051948">
    <property type="entry name" value="Hsp70_co-chaperone_J-domain"/>
</dbReference>
<evidence type="ECO:0000256" key="3">
    <source>
        <dbReference type="SAM" id="MobiDB-lite"/>
    </source>
</evidence>
<reference evidence="6 7" key="1">
    <citation type="submission" date="2007-01" db="EMBL/GenBank/DDBJ databases">
        <authorList>
            <person name="Haygood M."/>
            <person name="Podell S."/>
            <person name="Anderson C."/>
            <person name="Hopkinson B."/>
            <person name="Roe K."/>
            <person name="Barbeau K."/>
            <person name="Gaasterland T."/>
            <person name="Ferriera S."/>
            <person name="Johnson J."/>
            <person name="Kravitz S."/>
            <person name="Beeson K."/>
            <person name="Sutton G."/>
            <person name="Rogers Y.-H."/>
            <person name="Friedman R."/>
            <person name="Frazier M."/>
            <person name="Venter J.C."/>
        </authorList>
    </citation>
    <scope>NUCLEOTIDE SEQUENCE [LARGE SCALE GENOMIC DNA]</scope>
    <source>
        <strain evidence="6 7">ATCC 23134</strain>
    </source>
</reference>
<sequence>MLDHYQILGLKRTASAEQIRIAYKKMAKRYHPDKNNNDPHAEEVFKRINAAYQVLSDKTKKYDYDHPTTTTARPTSTHYRTSETTTTHQKKSTTYRASGTYYQASSRHKYEHIPLRVRRMLQLASVVIGIGVLAFGVYLYEVAPRISARHSYEEAVVLVAAHKYKEALKKLNHAVIFYPQLVEAQMLRADLSYRVFKHYVEAYVGYSEAIKYSKEVLPLNVFFLRGMAAFKAQKYRRAINDFSQTISDNPEGNQYSAQAYFFRAQAQYYVNPHHKASICNDLTAAKEEGVKGAHRLHLFFCESIAPGAIQNIGLSQGLDF</sequence>
<feature type="repeat" description="TPR" evidence="2">
    <location>
        <begin position="219"/>
        <end position="252"/>
    </location>
</feature>
<keyword evidence="1" id="KW-0143">Chaperone</keyword>
<dbReference type="eggNOG" id="COG0484">
    <property type="taxonomic scope" value="Bacteria"/>
</dbReference>
<name>A1ZYZ3_MICM2</name>
<dbReference type="PROSITE" id="PS50005">
    <property type="entry name" value="TPR"/>
    <property type="match status" value="1"/>
</dbReference>
<dbReference type="CDD" id="cd06257">
    <property type="entry name" value="DnaJ"/>
    <property type="match status" value="1"/>
</dbReference>
<dbReference type="OrthoDB" id="1495940at2"/>
<dbReference type="Gene3D" id="1.10.287.110">
    <property type="entry name" value="DnaJ domain"/>
    <property type="match status" value="1"/>
</dbReference>
<dbReference type="RefSeq" id="WP_002704906.1">
    <property type="nucleotide sequence ID" value="NZ_AAWS01000071.1"/>
</dbReference>
<dbReference type="GO" id="GO:0051087">
    <property type="term" value="F:protein-folding chaperone binding"/>
    <property type="evidence" value="ECO:0007669"/>
    <property type="project" value="TreeGrafter"/>
</dbReference>
<evidence type="ECO:0000259" key="5">
    <source>
        <dbReference type="PROSITE" id="PS50076"/>
    </source>
</evidence>
<keyword evidence="2" id="KW-0802">TPR repeat</keyword>
<feature type="domain" description="J" evidence="5">
    <location>
        <begin position="3"/>
        <end position="68"/>
    </location>
</feature>
<dbReference type="GO" id="GO:0036503">
    <property type="term" value="P:ERAD pathway"/>
    <property type="evidence" value="ECO:0007669"/>
    <property type="project" value="TreeGrafter"/>
</dbReference>
<dbReference type="PANTHER" id="PTHR44360">
    <property type="entry name" value="DNAJ HOMOLOG SUBFAMILY B MEMBER 9"/>
    <property type="match status" value="1"/>
</dbReference>
<dbReference type="SMART" id="SM00271">
    <property type="entry name" value="DnaJ"/>
    <property type="match status" value="1"/>
</dbReference>
<dbReference type="InterPro" id="IPR001623">
    <property type="entry name" value="DnaJ_domain"/>
</dbReference>
<dbReference type="PROSITE" id="PS50076">
    <property type="entry name" value="DNAJ_2"/>
    <property type="match status" value="1"/>
</dbReference>
<dbReference type="GO" id="GO:0051787">
    <property type="term" value="F:misfolded protein binding"/>
    <property type="evidence" value="ECO:0007669"/>
    <property type="project" value="TreeGrafter"/>
</dbReference>
<evidence type="ECO:0000313" key="7">
    <source>
        <dbReference type="Proteomes" id="UP000004095"/>
    </source>
</evidence>
<keyword evidence="4" id="KW-0812">Transmembrane</keyword>
<dbReference type="Gene3D" id="1.25.40.10">
    <property type="entry name" value="Tetratricopeptide repeat domain"/>
    <property type="match status" value="1"/>
</dbReference>
<dbReference type="InterPro" id="IPR036869">
    <property type="entry name" value="J_dom_sf"/>
</dbReference>
<dbReference type="SUPFAM" id="SSF46565">
    <property type="entry name" value="Chaperone J-domain"/>
    <property type="match status" value="1"/>
</dbReference>
<accession>A1ZYZ3</accession>
<dbReference type="InterPro" id="IPR019734">
    <property type="entry name" value="TPR_rpt"/>
</dbReference>